<protein>
    <submittedName>
        <fullName evidence="5">DNRLRE domain-containing protein</fullName>
    </submittedName>
</protein>
<dbReference type="PANTHER" id="PTHR22953">
    <property type="entry name" value="ACID PHOSPHATASE RELATED"/>
    <property type="match status" value="1"/>
</dbReference>
<dbReference type="Pfam" id="PF16656">
    <property type="entry name" value="Pur_ac_phosph_N"/>
    <property type="match status" value="1"/>
</dbReference>
<dbReference type="Proteomes" id="UP000282060">
    <property type="component" value="Unassembled WGS sequence"/>
</dbReference>
<name>A0A3S0IYG0_9GAMM</name>
<organism evidence="5 6">
    <name type="scientific">Shewanella atlantica</name>
    <dbReference type="NCBI Taxonomy" id="271099"/>
    <lineage>
        <taxon>Bacteria</taxon>
        <taxon>Pseudomonadati</taxon>
        <taxon>Pseudomonadota</taxon>
        <taxon>Gammaproteobacteria</taxon>
        <taxon>Alteromonadales</taxon>
        <taxon>Shewanellaceae</taxon>
        <taxon>Shewanella</taxon>
    </lineage>
</organism>
<comment type="caution">
    <text evidence="5">The sequence shown here is derived from an EMBL/GenBank/DDBJ whole genome shotgun (WGS) entry which is preliminary data.</text>
</comment>
<dbReference type="InterPro" id="IPR003961">
    <property type="entry name" value="FN3_dom"/>
</dbReference>
<evidence type="ECO:0000313" key="6">
    <source>
        <dbReference type="Proteomes" id="UP000282060"/>
    </source>
</evidence>
<dbReference type="GO" id="GO:0005576">
    <property type="term" value="C:extracellular region"/>
    <property type="evidence" value="ECO:0007669"/>
    <property type="project" value="UniProtKB-SubCell"/>
</dbReference>
<dbReference type="SUPFAM" id="SSF49265">
    <property type="entry name" value="Fibronectin type III"/>
    <property type="match status" value="2"/>
</dbReference>
<dbReference type="CDD" id="cd00063">
    <property type="entry name" value="FN3"/>
    <property type="match status" value="2"/>
</dbReference>
<evidence type="ECO:0000256" key="3">
    <source>
        <dbReference type="ARBA" id="ARBA00022729"/>
    </source>
</evidence>
<dbReference type="OrthoDB" id="9804511at2"/>
<proteinExistence type="predicted"/>
<dbReference type="Pfam" id="PF13205">
    <property type="entry name" value="Big_5"/>
    <property type="match status" value="1"/>
</dbReference>
<feature type="domain" description="Fibronectin type-III" evidence="4">
    <location>
        <begin position="746"/>
        <end position="831"/>
    </location>
</feature>
<dbReference type="InterPro" id="IPR036116">
    <property type="entry name" value="FN3_sf"/>
</dbReference>
<dbReference type="Gene3D" id="3.60.21.10">
    <property type="match status" value="1"/>
</dbReference>
<gene>
    <name evidence="5" type="ORF">EKG39_00195</name>
</gene>
<dbReference type="InterPro" id="IPR039331">
    <property type="entry name" value="PAPs-like"/>
</dbReference>
<dbReference type="Gene3D" id="2.60.40.10">
    <property type="entry name" value="Immunoglobulins"/>
    <property type="match status" value="2"/>
</dbReference>
<dbReference type="InterPro" id="IPR013783">
    <property type="entry name" value="Ig-like_fold"/>
</dbReference>
<evidence type="ECO:0000256" key="2">
    <source>
        <dbReference type="ARBA" id="ARBA00022525"/>
    </source>
</evidence>
<dbReference type="GO" id="GO:0046872">
    <property type="term" value="F:metal ion binding"/>
    <property type="evidence" value="ECO:0007669"/>
    <property type="project" value="InterPro"/>
</dbReference>
<dbReference type="InterPro" id="IPR015914">
    <property type="entry name" value="PAPs_N"/>
</dbReference>
<dbReference type="InterPro" id="IPR029052">
    <property type="entry name" value="Metallo-depent_PP-like"/>
</dbReference>
<keyword evidence="2" id="KW-0964">Secreted</keyword>
<dbReference type="PROSITE" id="PS50853">
    <property type="entry name" value="FN3"/>
    <property type="match status" value="1"/>
</dbReference>
<keyword evidence="3" id="KW-0732">Signal</keyword>
<dbReference type="InterPro" id="IPR004843">
    <property type="entry name" value="Calcineurin-like_PHP"/>
</dbReference>
<reference evidence="5 6" key="1">
    <citation type="submission" date="2018-12" db="EMBL/GenBank/DDBJ databases">
        <authorList>
            <person name="Yu L."/>
        </authorList>
    </citation>
    <scope>NUCLEOTIDE SEQUENCE [LARGE SCALE GENOMIC DNA]</scope>
    <source>
        <strain evidence="5 6">HAW-EB5</strain>
    </source>
</reference>
<dbReference type="Pfam" id="PF00041">
    <property type="entry name" value="fn3"/>
    <property type="match status" value="1"/>
</dbReference>
<accession>A0A3S0IYG0</accession>
<dbReference type="InterPro" id="IPR055372">
    <property type="entry name" value="CBM96"/>
</dbReference>
<dbReference type="InterPro" id="IPR032812">
    <property type="entry name" value="SbsA_Ig"/>
</dbReference>
<sequence>MSGSFLSFLSCKSSTNRLFLSGLLCSLLVIAPFEGRAENLSRGPYLQLGTQHSMTVKWRTDISSPSNVIYGTELNDLNASAFGADGVDHSVLISGLLPDTRYYYALLDESGGVLAGGDSSHFFYTSPDIGNTELARIWIIGDSGTADNNARAVRDAYRTRTGSEYTDLWIMLGDNAYSTGTDSEYQAAVFELYPELLKQSPLWATLGNHDGASADSASQEGPYYDIFTLPTNGEAGGVASGTEAYYSFDYGQIHFICLDSYETSRASNGAMLTWLVNDLEATSQPWIIAYWHHPPYTKGSHNSDSESRLIEMRENALPILESYGVDLVLSGHSHSYERSYLIDSHYGSSSSFSEVMKLDGGDGKKTGDGSYEKTVQVQQANNGAVYVVAGSSGKISGGTLNHPAMYASINRLGSVIVEVIANELTATFIDNTNAVQDAFTITKGQDILSPELVSVKATMASSLTVSFSENITLASANNSLNYQLDNGAEVLSAQLSANLREVTLTTSALTASQLYTLTINGIEDISLNLIAADTEQTFTYINLMTIAFQEGVSPGAGYAGTSDAYISELNASTNYGASSSLFIDGDDGGGVDLSSLLRWDISQIPVDAIIESAAITLDVFNPSGSSYGVFPLYSPWVEDEVTWQQYRAGMAWESAGGQGVSDRGTISLSAISPSTGLFTVDLNEAGIAIVQSWVDGSVNNNGFIIAHSSASDGADFYSSESTSFHPELTLVYSLPEPEGDSEAPSQVENLQMSSVTTDSASISWDAATDNVAVAGYKVLRDDVMVGTPLITSFDDGGLTPATSYTYKVIAFDGANNESTPTSGLDITTNAIVSSVYVEQIAMVIGSVNRKKLRAQAEVSVVDNMGSAIGNVAVQGSWTGMSALSVSGVTSNEGKVSFNSGNASKNSSGEFIFTVNSLSLTGYTYLASDNIETSDCIRSDATACDGLSAPTGVSASFNGSQVELNWTGVAHAISYNIYRSLVSGSGYIPLVQSLVTNYLDSSVVADTSYYYVITASDGVEESSFSQEVAVTTTIAAPAVLQADDVSLSLKKKGRNYDITAQVSVIDDSGSVASGAKVSGNWALADGSTSMVSGTTGANGSVSLKLSKVAAQSGDVFTFTVINIERAGDSFNDVMTSGSVTVP</sequence>
<dbReference type="InterPro" id="IPR014755">
    <property type="entry name" value="Cu-Rt/internalin_Ig-like"/>
</dbReference>
<evidence type="ECO:0000259" key="4">
    <source>
        <dbReference type="PROSITE" id="PS50853"/>
    </source>
</evidence>
<keyword evidence="6" id="KW-1185">Reference proteome</keyword>
<dbReference type="GO" id="GO:0003993">
    <property type="term" value="F:acid phosphatase activity"/>
    <property type="evidence" value="ECO:0007669"/>
    <property type="project" value="InterPro"/>
</dbReference>
<dbReference type="InterPro" id="IPR008963">
    <property type="entry name" value="Purple_acid_Pase-like_N"/>
</dbReference>
<dbReference type="EMBL" id="RXNV01000001">
    <property type="protein sequence ID" value="RTR34142.1"/>
    <property type="molecule type" value="Genomic_DNA"/>
</dbReference>
<dbReference type="Gene3D" id="2.60.40.380">
    <property type="entry name" value="Purple acid phosphatase-like, N-terminal"/>
    <property type="match status" value="1"/>
</dbReference>
<evidence type="ECO:0000313" key="5">
    <source>
        <dbReference type="EMBL" id="RTR34142.1"/>
    </source>
</evidence>
<dbReference type="AlphaFoldDB" id="A0A3S0IYG0"/>
<comment type="subcellular location">
    <subcellularLocation>
        <location evidence="1">Secreted</location>
    </subcellularLocation>
</comment>
<dbReference type="NCBIfam" id="NF033679">
    <property type="entry name" value="DNRLRE_dom"/>
    <property type="match status" value="1"/>
</dbReference>
<dbReference type="SMART" id="SM00060">
    <property type="entry name" value="FN3"/>
    <property type="match status" value="2"/>
</dbReference>
<dbReference type="Pfam" id="PF24517">
    <property type="entry name" value="CBM96"/>
    <property type="match status" value="1"/>
</dbReference>
<dbReference type="SUPFAM" id="SSF56300">
    <property type="entry name" value="Metallo-dependent phosphatases"/>
    <property type="match status" value="1"/>
</dbReference>
<dbReference type="SUPFAM" id="SSF49363">
    <property type="entry name" value="Purple acid phosphatase, N-terminal domain"/>
    <property type="match status" value="1"/>
</dbReference>
<dbReference type="RefSeq" id="WP_126503109.1">
    <property type="nucleotide sequence ID" value="NZ_RXNV01000001.1"/>
</dbReference>
<dbReference type="Pfam" id="PF00149">
    <property type="entry name" value="Metallophos"/>
    <property type="match status" value="1"/>
</dbReference>
<dbReference type="Gene3D" id="2.60.40.1220">
    <property type="match status" value="1"/>
</dbReference>
<dbReference type="PANTHER" id="PTHR22953:SF153">
    <property type="entry name" value="PURPLE ACID PHOSPHATASE"/>
    <property type="match status" value="1"/>
</dbReference>
<evidence type="ECO:0000256" key="1">
    <source>
        <dbReference type="ARBA" id="ARBA00004613"/>
    </source>
</evidence>